<evidence type="ECO:0000256" key="6">
    <source>
        <dbReference type="ARBA" id="ARBA00022741"/>
    </source>
</evidence>
<organism evidence="12 13">
    <name type="scientific">Clostridium collagenovorans DSM 3089</name>
    <dbReference type="NCBI Taxonomy" id="1121306"/>
    <lineage>
        <taxon>Bacteria</taxon>
        <taxon>Bacillati</taxon>
        <taxon>Bacillota</taxon>
        <taxon>Clostridia</taxon>
        <taxon>Eubacteriales</taxon>
        <taxon>Clostridiaceae</taxon>
        <taxon>Clostridium</taxon>
    </lineage>
</organism>
<dbReference type="GO" id="GO:0005524">
    <property type="term" value="F:ATP binding"/>
    <property type="evidence" value="ECO:0007669"/>
    <property type="project" value="UniProtKB-KW"/>
</dbReference>
<comment type="catalytic activity">
    <reaction evidence="9 10">
        <text>nicotinate beta-D-ribonucleotide + ATP + H(+) = deamido-NAD(+) + diphosphate</text>
        <dbReference type="Rhea" id="RHEA:22860"/>
        <dbReference type="ChEBI" id="CHEBI:15378"/>
        <dbReference type="ChEBI" id="CHEBI:30616"/>
        <dbReference type="ChEBI" id="CHEBI:33019"/>
        <dbReference type="ChEBI" id="CHEBI:57502"/>
        <dbReference type="ChEBI" id="CHEBI:58437"/>
        <dbReference type="EC" id="2.7.7.18"/>
    </reaction>
</comment>
<dbReference type="GO" id="GO:0009435">
    <property type="term" value="P:NAD+ biosynthetic process"/>
    <property type="evidence" value="ECO:0007669"/>
    <property type="project" value="UniProtKB-UniRule"/>
</dbReference>
<dbReference type="NCBIfam" id="TIGR00125">
    <property type="entry name" value="cyt_tran_rel"/>
    <property type="match status" value="1"/>
</dbReference>
<dbReference type="CDD" id="cd02165">
    <property type="entry name" value="NMNAT"/>
    <property type="match status" value="1"/>
</dbReference>
<dbReference type="AlphaFoldDB" id="A0A1M5XRG4"/>
<dbReference type="NCBIfam" id="NF000840">
    <property type="entry name" value="PRK00071.1-3"/>
    <property type="match status" value="1"/>
</dbReference>
<evidence type="ECO:0000313" key="13">
    <source>
        <dbReference type="Proteomes" id="UP000184526"/>
    </source>
</evidence>
<comment type="pathway">
    <text evidence="2 10">Cofactor biosynthesis; NAD(+) biosynthesis; deamido-NAD(+) from nicotinate D-ribonucleotide: step 1/1.</text>
</comment>
<dbReference type="InterPro" id="IPR004821">
    <property type="entry name" value="Cyt_trans-like"/>
</dbReference>
<name>A0A1M5XRG4_9CLOT</name>
<dbReference type="EC" id="2.7.7.18" evidence="10"/>
<dbReference type="EMBL" id="FQXP01000009">
    <property type="protein sequence ID" value="SHI02417.1"/>
    <property type="molecule type" value="Genomic_DNA"/>
</dbReference>
<evidence type="ECO:0000256" key="10">
    <source>
        <dbReference type="HAMAP-Rule" id="MF_00244"/>
    </source>
</evidence>
<dbReference type="PANTHER" id="PTHR39321">
    <property type="entry name" value="NICOTINATE-NUCLEOTIDE ADENYLYLTRANSFERASE-RELATED"/>
    <property type="match status" value="1"/>
</dbReference>
<evidence type="ECO:0000256" key="5">
    <source>
        <dbReference type="ARBA" id="ARBA00022695"/>
    </source>
</evidence>
<comment type="function">
    <text evidence="1 10">Catalyzes the reversible adenylation of nicotinate mononucleotide (NaMN) to nicotinic acid adenine dinucleotide (NaAD).</text>
</comment>
<keyword evidence="6 10" id="KW-0547">Nucleotide-binding</keyword>
<keyword evidence="8 10" id="KW-0520">NAD</keyword>
<evidence type="ECO:0000256" key="7">
    <source>
        <dbReference type="ARBA" id="ARBA00022840"/>
    </source>
</evidence>
<feature type="domain" description="Cytidyltransferase-like" evidence="11">
    <location>
        <begin position="6"/>
        <end position="174"/>
    </location>
</feature>
<dbReference type="InterPro" id="IPR014729">
    <property type="entry name" value="Rossmann-like_a/b/a_fold"/>
</dbReference>
<dbReference type="RefSeq" id="WP_072832265.1">
    <property type="nucleotide sequence ID" value="NZ_FQXP01000009.1"/>
</dbReference>
<evidence type="ECO:0000256" key="4">
    <source>
        <dbReference type="ARBA" id="ARBA00022679"/>
    </source>
</evidence>
<reference evidence="12 13" key="1">
    <citation type="submission" date="2016-11" db="EMBL/GenBank/DDBJ databases">
        <authorList>
            <person name="Jaros S."/>
            <person name="Januszkiewicz K."/>
            <person name="Wedrychowicz H."/>
        </authorList>
    </citation>
    <scope>NUCLEOTIDE SEQUENCE [LARGE SCALE GENOMIC DNA]</scope>
    <source>
        <strain evidence="12 13">DSM 3089</strain>
    </source>
</reference>
<evidence type="ECO:0000313" key="12">
    <source>
        <dbReference type="EMBL" id="SHI02417.1"/>
    </source>
</evidence>
<dbReference type="GO" id="GO:0004515">
    <property type="term" value="F:nicotinate-nucleotide adenylyltransferase activity"/>
    <property type="evidence" value="ECO:0007669"/>
    <property type="project" value="UniProtKB-UniRule"/>
</dbReference>
<gene>
    <name evidence="10" type="primary">nadD</name>
    <name evidence="12" type="ORF">SAMN02745196_02415</name>
</gene>
<dbReference type="SUPFAM" id="SSF52374">
    <property type="entry name" value="Nucleotidylyl transferase"/>
    <property type="match status" value="1"/>
</dbReference>
<accession>A0A1M5XRG4</accession>
<keyword evidence="13" id="KW-1185">Reference proteome</keyword>
<dbReference type="STRING" id="1121306.SAMN02745196_02415"/>
<evidence type="ECO:0000256" key="9">
    <source>
        <dbReference type="ARBA" id="ARBA00048721"/>
    </source>
</evidence>
<dbReference type="Pfam" id="PF01467">
    <property type="entry name" value="CTP_transf_like"/>
    <property type="match status" value="1"/>
</dbReference>
<keyword evidence="7 10" id="KW-0067">ATP-binding</keyword>
<keyword evidence="3 10" id="KW-0662">Pyridine nucleotide biosynthesis</keyword>
<protein>
    <recommendedName>
        <fullName evidence="10">Probable nicotinate-nucleotide adenylyltransferase</fullName>
        <ecNumber evidence="10">2.7.7.18</ecNumber>
    </recommendedName>
    <alternativeName>
        <fullName evidence="10">Deamido-NAD(+) diphosphorylase</fullName>
    </alternativeName>
    <alternativeName>
        <fullName evidence="10">Deamido-NAD(+) pyrophosphorylase</fullName>
    </alternativeName>
    <alternativeName>
        <fullName evidence="10">Nicotinate mononucleotide adenylyltransferase</fullName>
        <shortName evidence="10">NaMN adenylyltransferase</shortName>
    </alternativeName>
</protein>
<dbReference type="NCBIfam" id="TIGR00482">
    <property type="entry name" value="nicotinate (nicotinamide) nucleotide adenylyltransferase"/>
    <property type="match status" value="1"/>
</dbReference>
<keyword evidence="5 10" id="KW-0548">Nucleotidyltransferase</keyword>
<dbReference type="UniPathway" id="UPA00253">
    <property type="reaction ID" value="UER00332"/>
</dbReference>
<comment type="similarity">
    <text evidence="10">Belongs to the NadD family.</text>
</comment>
<keyword evidence="4 10" id="KW-0808">Transferase</keyword>
<evidence type="ECO:0000256" key="8">
    <source>
        <dbReference type="ARBA" id="ARBA00023027"/>
    </source>
</evidence>
<dbReference type="PANTHER" id="PTHR39321:SF3">
    <property type="entry name" value="PHOSPHOPANTETHEINE ADENYLYLTRANSFERASE"/>
    <property type="match status" value="1"/>
</dbReference>
<evidence type="ECO:0000256" key="3">
    <source>
        <dbReference type="ARBA" id="ARBA00022642"/>
    </source>
</evidence>
<proteinExistence type="inferred from homology"/>
<evidence type="ECO:0000256" key="1">
    <source>
        <dbReference type="ARBA" id="ARBA00002324"/>
    </source>
</evidence>
<evidence type="ECO:0000256" key="2">
    <source>
        <dbReference type="ARBA" id="ARBA00005019"/>
    </source>
</evidence>
<dbReference type="Proteomes" id="UP000184526">
    <property type="component" value="Unassembled WGS sequence"/>
</dbReference>
<dbReference type="HAMAP" id="MF_00244">
    <property type="entry name" value="NaMN_adenylyltr"/>
    <property type="match status" value="1"/>
</dbReference>
<sequence>MVRKAIFGGTFDPIHNGHLNIAYESLERLNLDEIIFMPAGDPPHKSIKKITNATLRCEMVLMAIRHEKRFSLDYYEVREEGISYTYKTLLHFSKVQPEVQWHFITGADCLFYIDTWKNVKELLGLCTLVVFNRLGFSEDEIQVRKEYIEKKYNTKIIVLNTPFLEISSTNIRNRIAADKEVSYLLPSGVDNIIKELGLYRGINNVE</sequence>
<evidence type="ECO:0000259" key="11">
    <source>
        <dbReference type="Pfam" id="PF01467"/>
    </source>
</evidence>
<dbReference type="Gene3D" id="3.40.50.620">
    <property type="entry name" value="HUPs"/>
    <property type="match status" value="1"/>
</dbReference>
<dbReference type="InterPro" id="IPR005248">
    <property type="entry name" value="NadD/NMNAT"/>
</dbReference>
<dbReference type="OrthoDB" id="5295945at2"/>